<dbReference type="PANTHER" id="PTHR45436:SF5">
    <property type="entry name" value="SENSOR HISTIDINE KINASE TRCS"/>
    <property type="match status" value="1"/>
</dbReference>
<evidence type="ECO:0000313" key="14">
    <source>
        <dbReference type="EMBL" id="AKU98677.1"/>
    </source>
</evidence>
<keyword evidence="5" id="KW-0808">Transferase</keyword>
<sequence length="458" mass="48998">MTFRVRTALVVLALTAVTMGGAFTIVWERFVASQRAQLDKALLDVGRREAVEAAAGHLEFSDAPGPSANAVGPLPKYGVIYGINGMPLSHTENFASVPPMPHVQAPDVGFDFEHDGIRMRGVLVLVEHTGRRVLLATPREDLEDDARILARAMLIAFAVGCAWAAAVAIGVATRLTRQHRIIENVARRVAEGDTSARVEFASSDVDIVQLANDLNAMIERLVGLLGAQDRFVSHAAHELRTPLTSLRIELEHALRPGADPTDHEAALGGALDSARRLTRLADDLLQLARVDAAPSKDLTSLEDAVTDAVADVAPVARSRELHIDVTPIATMVRGERRSVGRILRNVIENAVRFSPRGGSVRIAAVPLEGKVEISVVDEGPGIPDNDLPRIFEPFARGANNDAWESAGLGLSIARGLARSLGGDVTAASGAGARFVITLPTRLEREDFAVSVGGRFLRM</sequence>
<dbReference type="CDD" id="cd00082">
    <property type="entry name" value="HisKA"/>
    <property type="match status" value="1"/>
</dbReference>
<dbReference type="OrthoDB" id="9813151at2"/>
<dbReference type="InterPro" id="IPR036890">
    <property type="entry name" value="HATPase_C_sf"/>
</dbReference>
<dbReference type="STRING" id="1391654.AKJ09_05341"/>
<evidence type="ECO:0000259" key="13">
    <source>
        <dbReference type="PROSITE" id="PS50885"/>
    </source>
</evidence>
<dbReference type="KEGG" id="llu:AKJ09_05341"/>
<dbReference type="Pfam" id="PF00512">
    <property type="entry name" value="HisKA"/>
    <property type="match status" value="1"/>
</dbReference>
<accession>A0A0K1PYV3</accession>
<dbReference type="PRINTS" id="PR00344">
    <property type="entry name" value="BCTRLSENSOR"/>
</dbReference>
<evidence type="ECO:0000256" key="4">
    <source>
        <dbReference type="ARBA" id="ARBA00022553"/>
    </source>
</evidence>
<dbReference type="GO" id="GO:0000155">
    <property type="term" value="F:phosphorelay sensor kinase activity"/>
    <property type="evidence" value="ECO:0007669"/>
    <property type="project" value="InterPro"/>
</dbReference>
<dbReference type="Gene3D" id="1.10.287.130">
    <property type="match status" value="1"/>
</dbReference>
<dbReference type="SUPFAM" id="SSF158472">
    <property type="entry name" value="HAMP domain-like"/>
    <property type="match status" value="1"/>
</dbReference>
<dbReference type="AlphaFoldDB" id="A0A0K1PYV3"/>
<comment type="subcellular location">
    <subcellularLocation>
        <location evidence="2">Membrane</location>
    </subcellularLocation>
</comment>
<dbReference type="InterPro" id="IPR003661">
    <property type="entry name" value="HisK_dim/P_dom"/>
</dbReference>
<evidence type="ECO:0000256" key="8">
    <source>
        <dbReference type="ARBA" id="ARBA00022989"/>
    </source>
</evidence>
<dbReference type="SUPFAM" id="SSF55874">
    <property type="entry name" value="ATPase domain of HSP90 chaperone/DNA topoisomerase II/histidine kinase"/>
    <property type="match status" value="1"/>
</dbReference>
<protein>
    <recommendedName>
        <fullName evidence="3">histidine kinase</fullName>
        <ecNumber evidence="3">2.7.13.3</ecNumber>
    </recommendedName>
</protein>
<dbReference type="SUPFAM" id="SSF47384">
    <property type="entry name" value="Homodimeric domain of signal transducing histidine kinase"/>
    <property type="match status" value="1"/>
</dbReference>
<comment type="catalytic activity">
    <reaction evidence="1">
        <text>ATP + protein L-histidine = ADP + protein N-phospho-L-histidine.</text>
        <dbReference type="EC" id="2.7.13.3"/>
    </reaction>
</comment>
<organism evidence="14 15">
    <name type="scientific">Labilithrix luteola</name>
    <dbReference type="NCBI Taxonomy" id="1391654"/>
    <lineage>
        <taxon>Bacteria</taxon>
        <taxon>Pseudomonadati</taxon>
        <taxon>Myxococcota</taxon>
        <taxon>Polyangia</taxon>
        <taxon>Polyangiales</taxon>
        <taxon>Labilitrichaceae</taxon>
        <taxon>Labilithrix</taxon>
    </lineage>
</organism>
<keyword evidence="7 14" id="KW-0418">Kinase</keyword>
<gene>
    <name evidence="14" type="ORF">AKJ09_05341</name>
</gene>
<evidence type="ECO:0000256" key="3">
    <source>
        <dbReference type="ARBA" id="ARBA00012438"/>
    </source>
</evidence>
<evidence type="ECO:0000256" key="5">
    <source>
        <dbReference type="ARBA" id="ARBA00022679"/>
    </source>
</evidence>
<keyword evidence="15" id="KW-1185">Reference proteome</keyword>
<dbReference type="Gene3D" id="6.10.340.10">
    <property type="match status" value="1"/>
</dbReference>
<dbReference type="GO" id="GO:0005886">
    <property type="term" value="C:plasma membrane"/>
    <property type="evidence" value="ECO:0007669"/>
    <property type="project" value="TreeGrafter"/>
</dbReference>
<keyword evidence="4" id="KW-0597">Phosphoprotein</keyword>
<evidence type="ECO:0000256" key="10">
    <source>
        <dbReference type="ARBA" id="ARBA00023136"/>
    </source>
</evidence>
<reference evidence="14 15" key="1">
    <citation type="submission" date="2015-08" db="EMBL/GenBank/DDBJ databases">
        <authorList>
            <person name="Babu N.S."/>
            <person name="Beckwith C.J."/>
            <person name="Beseler K.G."/>
            <person name="Brison A."/>
            <person name="Carone J.V."/>
            <person name="Caskin T.P."/>
            <person name="Diamond M."/>
            <person name="Durham M.E."/>
            <person name="Foxe J.M."/>
            <person name="Go M."/>
            <person name="Henderson B.A."/>
            <person name="Jones I.B."/>
            <person name="McGettigan J.A."/>
            <person name="Micheletti S.J."/>
            <person name="Nasrallah M.E."/>
            <person name="Ortiz D."/>
            <person name="Piller C.R."/>
            <person name="Privatt S.R."/>
            <person name="Schneider S.L."/>
            <person name="Sharp S."/>
            <person name="Smith T.C."/>
            <person name="Stanton J.D."/>
            <person name="Ullery H.E."/>
            <person name="Wilson R.J."/>
            <person name="Serrano M.G."/>
            <person name="Buck G."/>
            <person name="Lee V."/>
            <person name="Wang Y."/>
            <person name="Carvalho R."/>
            <person name="Voegtly L."/>
            <person name="Shi R."/>
            <person name="Duckworth R."/>
            <person name="Johnson A."/>
            <person name="Loviza R."/>
            <person name="Walstead R."/>
            <person name="Shah Z."/>
            <person name="Kiflezghi M."/>
            <person name="Wade K."/>
            <person name="Ball S.L."/>
            <person name="Bradley K.W."/>
            <person name="Asai D.J."/>
            <person name="Bowman C.A."/>
            <person name="Russell D.A."/>
            <person name="Pope W.H."/>
            <person name="Jacobs-Sera D."/>
            <person name="Hendrix R.W."/>
            <person name="Hatfull G.F."/>
        </authorList>
    </citation>
    <scope>NUCLEOTIDE SEQUENCE [LARGE SCALE GENOMIC DNA]</scope>
    <source>
        <strain evidence="14 15">DSM 27648</strain>
    </source>
</reference>
<dbReference type="InterPro" id="IPR003660">
    <property type="entry name" value="HAMP_dom"/>
</dbReference>
<keyword evidence="8 11" id="KW-1133">Transmembrane helix</keyword>
<evidence type="ECO:0000256" key="11">
    <source>
        <dbReference type="SAM" id="Phobius"/>
    </source>
</evidence>
<feature type="transmembrane region" description="Helical" evidence="11">
    <location>
        <begin position="148"/>
        <end position="172"/>
    </location>
</feature>
<dbReference type="PROSITE" id="PS50885">
    <property type="entry name" value="HAMP"/>
    <property type="match status" value="1"/>
</dbReference>
<dbReference type="InterPro" id="IPR004358">
    <property type="entry name" value="Sig_transdc_His_kin-like_C"/>
</dbReference>
<keyword evidence="6 11" id="KW-0812">Transmembrane</keyword>
<feature type="domain" description="Histidine kinase" evidence="12">
    <location>
        <begin position="234"/>
        <end position="442"/>
    </location>
</feature>
<dbReference type="Pfam" id="PF02518">
    <property type="entry name" value="HATPase_c"/>
    <property type="match status" value="1"/>
</dbReference>
<dbReference type="CDD" id="cd06225">
    <property type="entry name" value="HAMP"/>
    <property type="match status" value="1"/>
</dbReference>
<dbReference type="EMBL" id="CP012333">
    <property type="protein sequence ID" value="AKU98677.1"/>
    <property type="molecule type" value="Genomic_DNA"/>
</dbReference>
<dbReference type="RefSeq" id="WP_146649645.1">
    <property type="nucleotide sequence ID" value="NZ_CP012333.1"/>
</dbReference>
<dbReference type="Pfam" id="PF00672">
    <property type="entry name" value="HAMP"/>
    <property type="match status" value="1"/>
</dbReference>
<evidence type="ECO:0000256" key="1">
    <source>
        <dbReference type="ARBA" id="ARBA00000085"/>
    </source>
</evidence>
<evidence type="ECO:0000256" key="2">
    <source>
        <dbReference type="ARBA" id="ARBA00004370"/>
    </source>
</evidence>
<dbReference type="InterPro" id="IPR003594">
    <property type="entry name" value="HATPase_dom"/>
</dbReference>
<keyword evidence="9" id="KW-0902">Two-component regulatory system</keyword>
<dbReference type="PROSITE" id="PS50109">
    <property type="entry name" value="HIS_KIN"/>
    <property type="match status" value="1"/>
</dbReference>
<evidence type="ECO:0000259" key="12">
    <source>
        <dbReference type="PROSITE" id="PS50109"/>
    </source>
</evidence>
<proteinExistence type="predicted"/>
<dbReference type="SMART" id="SM00387">
    <property type="entry name" value="HATPase_c"/>
    <property type="match status" value="1"/>
</dbReference>
<feature type="domain" description="HAMP" evidence="13">
    <location>
        <begin position="173"/>
        <end position="226"/>
    </location>
</feature>
<dbReference type="Proteomes" id="UP000064967">
    <property type="component" value="Chromosome"/>
</dbReference>
<dbReference type="Gene3D" id="3.30.565.10">
    <property type="entry name" value="Histidine kinase-like ATPase, C-terminal domain"/>
    <property type="match status" value="1"/>
</dbReference>
<evidence type="ECO:0000256" key="9">
    <source>
        <dbReference type="ARBA" id="ARBA00023012"/>
    </source>
</evidence>
<keyword evidence="10 11" id="KW-0472">Membrane</keyword>
<evidence type="ECO:0000256" key="6">
    <source>
        <dbReference type="ARBA" id="ARBA00022692"/>
    </source>
</evidence>
<name>A0A0K1PYV3_9BACT</name>
<dbReference type="SMART" id="SM00388">
    <property type="entry name" value="HisKA"/>
    <property type="match status" value="1"/>
</dbReference>
<dbReference type="CDD" id="cd00075">
    <property type="entry name" value="HATPase"/>
    <property type="match status" value="1"/>
</dbReference>
<evidence type="ECO:0000313" key="15">
    <source>
        <dbReference type="Proteomes" id="UP000064967"/>
    </source>
</evidence>
<dbReference type="InterPro" id="IPR005467">
    <property type="entry name" value="His_kinase_dom"/>
</dbReference>
<dbReference type="InterPro" id="IPR036097">
    <property type="entry name" value="HisK_dim/P_sf"/>
</dbReference>
<evidence type="ECO:0000256" key="7">
    <source>
        <dbReference type="ARBA" id="ARBA00022777"/>
    </source>
</evidence>
<dbReference type="PANTHER" id="PTHR45436">
    <property type="entry name" value="SENSOR HISTIDINE KINASE YKOH"/>
    <property type="match status" value="1"/>
</dbReference>
<dbReference type="EC" id="2.7.13.3" evidence="3"/>
<dbReference type="InterPro" id="IPR050428">
    <property type="entry name" value="TCS_sensor_his_kinase"/>
</dbReference>